<feature type="compositionally biased region" description="Basic and acidic residues" evidence="1">
    <location>
        <begin position="68"/>
        <end position="77"/>
    </location>
</feature>
<evidence type="ECO:0000313" key="3">
    <source>
        <dbReference type="Proteomes" id="UP000185891"/>
    </source>
</evidence>
<dbReference type="Proteomes" id="UP000185891">
    <property type="component" value="Unassembled WGS sequence"/>
</dbReference>
<accession>A0A1F5EM12</accession>
<feature type="region of interest" description="Disordered" evidence="1">
    <location>
        <begin position="68"/>
        <end position="88"/>
    </location>
</feature>
<dbReference type="InterPro" id="IPR054687">
    <property type="entry name" value="Two-CW_dom"/>
</dbReference>
<name>A0A1F5EM12_9BACT</name>
<organism evidence="2 3">
    <name type="scientific">Candidatus Campbellbacteria bacterium RIFCSPHIGHO2_12_FULL_35_10</name>
    <dbReference type="NCBI Taxonomy" id="1797578"/>
    <lineage>
        <taxon>Bacteria</taxon>
        <taxon>Candidatus Campbelliibacteriota</taxon>
    </lineage>
</organism>
<dbReference type="EMBL" id="MFAA01000035">
    <property type="protein sequence ID" value="OGD68441.1"/>
    <property type="molecule type" value="Genomic_DNA"/>
</dbReference>
<evidence type="ECO:0000256" key="1">
    <source>
        <dbReference type="SAM" id="MobiDB-lite"/>
    </source>
</evidence>
<reference evidence="2 3" key="1">
    <citation type="journal article" date="2016" name="Nat. Commun.">
        <title>Thousands of microbial genomes shed light on interconnected biogeochemical processes in an aquifer system.</title>
        <authorList>
            <person name="Anantharaman K."/>
            <person name="Brown C.T."/>
            <person name="Hug L.A."/>
            <person name="Sharon I."/>
            <person name="Castelle C.J."/>
            <person name="Probst A.J."/>
            <person name="Thomas B.C."/>
            <person name="Singh A."/>
            <person name="Wilkins M.J."/>
            <person name="Karaoz U."/>
            <person name="Brodie E.L."/>
            <person name="Williams K.H."/>
            <person name="Hubbard S.S."/>
            <person name="Banfield J.F."/>
        </authorList>
    </citation>
    <scope>NUCLEOTIDE SEQUENCE [LARGE SCALE GENOMIC DNA]</scope>
</reference>
<comment type="caution">
    <text evidence="2">The sequence shown here is derived from an EMBL/GenBank/DDBJ whole genome shotgun (WGS) entry which is preliminary data.</text>
</comment>
<sequence>MGEKNCWEHGKGCKVKEDCPAYPNNGRICFSVTGTLCHGAIQGNYKDKQSVCRACDFYKNEIHGLVDRRRPAAEKSSAKTSAGRLNRR</sequence>
<dbReference type="AlphaFoldDB" id="A0A1F5EM12"/>
<dbReference type="NCBIfam" id="NF045718">
    <property type="entry name" value="two_CW_domain"/>
    <property type="match status" value="1"/>
</dbReference>
<protein>
    <submittedName>
        <fullName evidence="2">Uncharacterized protein</fullName>
    </submittedName>
</protein>
<evidence type="ECO:0000313" key="2">
    <source>
        <dbReference type="EMBL" id="OGD68441.1"/>
    </source>
</evidence>
<proteinExistence type="predicted"/>
<gene>
    <name evidence="2" type="ORF">A3E89_00340</name>
</gene>